<feature type="transmembrane region" description="Helical" evidence="6">
    <location>
        <begin position="96"/>
        <end position="115"/>
    </location>
</feature>
<proteinExistence type="inferred from homology"/>
<comment type="subcellular location">
    <subcellularLocation>
        <location evidence="1">Membrane</location>
        <topology evidence="1">Multi-pass membrane protein</topology>
    </subcellularLocation>
</comment>
<protein>
    <recommendedName>
        <fullName evidence="9">DUF1772-domain-containing protein</fullName>
    </recommendedName>
</protein>
<feature type="transmembrane region" description="Helical" evidence="6">
    <location>
        <begin position="159"/>
        <end position="178"/>
    </location>
</feature>
<evidence type="ECO:0000313" key="7">
    <source>
        <dbReference type="EMBL" id="KAF1935585.1"/>
    </source>
</evidence>
<dbReference type="Proteomes" id="UP000800038">
    <property type="component" value="Unassembled WGS sequence"/>
</dbReference>
<dbReference type="GO" id="GO:0016020">
    <property type="term" value="C:membrane"/>
    <property type="evidence" value="ECO:0007669"/>
    <property type="project" value="UniProtKB-SubCell"/>
</dbReference>
<evidence type="ECO:0000256" key="2">
    <source>
        <dbReference type="ARBA" id="ARBA00022692"/>
    </source>
</evidence>
<accession>A0A6A5S4N7</accession>
<keyword evidence="2 6" id="KW-0812">Transmembrane</keyword>
<dbReference type="InterPro" id="IPR013901">
    <property type="entry name" value="Anthrone_oxy"/>
</dbReference>
<keyword evidence="8" id="KW-1185">Reference proteome</keyword>
<evidence type="ECO:0000256" key="5">
    <source>
        <dbReference type="ARBA" id="ARBA00034313"/>
    </source>
</evidence>
<dbReference type="PANTHER" id="PTHR35042">
    <property type="entry name" value="ANTHRONE OXYGENASE ENCC"/>
    <property type="match status" value="1"/>
</dbReference>
<reference evidence="7" key="1">
    <citation type="journal article" date="2020" name="Stud. Mycol.">
        <title>101 Dothideomycetes genomes: a test case for predicting lifestyles and emergence of pathogens.</title>
        <authorList>
            <person name="Haridas S."/>
            <person name="Albert R."/>
            <person name="Binder M."/>
            <person name="Bloem J."/>
            <person name="Labutti K."/>
            <person name="Salamov A."/>
            <person name="Andreopoulos B."/>
            <person name="Baker S."/>
            <person name="Barry K."/>
            <person name="Bills G."/>
            <person name="Bluhm B."/>
            <person name="Cannon C."/>
            <person name="Castanera R."/>
            <person name="Culley D."/>
            <person name="Daum C."/>
            <person name="Ezra D."/>
            <person name="Gonzalez J."/>
            <person name="Henrissat B."/>
            <person name="Kuo A."/>
            <person name="Liang C."/>
            <person name="Lipzen A."/>
            <person name="Lutzoni F."/>
            <person name="Magnuson J."/>
            <person name="Mondo S."/>
            <person name="Nolan M."/>
            <person name="Ohm R."/>
            <person name="Pangilinan J."/>
            <person name="Park H.-J."/>
            <person name="Ramirez L."/>
            <person name="Alfaro M."/>
            <person name="Sun H."/>
            <person name="Tritt A."/>
            <person name="Yoshinaga Y."/>
            <person name="Zwiers L.-H."/>
            <person name="Turgeon B."/>
            <person name="Goodwin S."/>
            <person name="Spatafora J."/>
            <person name="Crous P."/>
            <person name="Grigoriev I."/>
        </authorList>
    </citation>
    <scope>NUCLEOTIDE SEQUENCE</scope>
    <source>
        <strain evidence="7">CBS 161.51</strain>
    </source>
</reference>
<organism evidence="7 8">
    <name type="scientific">Clathrospora elynae</name>
    <dbReference type="NCBI Taxonomy" id="706981"/>
    <lineage>
        <taxon>Eukaryota</taxon>
        <taxon>Fungi</taxon>
        <taxon>Dikarya</taxon>
        <taxon>Ascomycota</taxon>
        <taxon>Pezizomycotina</taxon>
        <taxon>Dothideomycetes</taxon>
        <taxon>Pleosporomycetidae</taxon>
        <taxon>Pleosporales</taxon>
        <taxon>Diademaceae</taxon>
        <taxon>Clathrospora</taxon>
    </lineage>
</organism>
<evidence type="ECO:0000256" key="1">
    <source>
        <dbReference type="ARBA" id="ARBA00004141"/>
    </source>
</evidence>
<dbReference type="PANTHER" id="PTHR35042:SF1">
    <property type="entry name" value="DUF1772-DOMAIN-CONTAINING PROTEIN"/>
    <property type="match status" value="1"/>
</dbReference>
<name>A0A6A5S4N7_9PLEO</name>
<evidence type="ECO:0008006" key="9">
    <source>
        <dbReference type="Google" id="ProtNLM"/>
    </source>
</evidence>
<dbReference type="AlphaFoldDB" id="A0A6A5S4N7"/>
<evidence type="ECO:0000256" key="4">
    <source>
        <dbReference type="ARBA" id="ARBA00023136"/>
    </source>
</evidence>
<keyword evidence="4 6" id="KW-0472">Membrane</keyword>
<dbReference type="EMBL" id="ML976254">
    <property type="protein sequence ID" value="KAF1935585.1"/>
    <property type="molecule type" value="Genomic_DNA"/>
</dbReference>
<evidence type="ECO:0000313" key="8">
    <source>
        <dbReference type="Proteomes" id="UP000800038"/>
    </source>
</evidence>
<dbReference type="OrthoDB" id="5954308at2759"/>
<sequence>MATQGIFFGQQPPTGLVIAQTVGITASMFLLGTKASLSLVAIPAAMQAPAPLAAQQWFTIFTRGMKMGPPLAIASALATGYLAYTQDRSSISAKLNLAATLLLPSIIPFTLAFLAPTNNKLLAKKDELASASLEDKAIEANVAEGENVHALMDRWATLNLARCVLVGAGALCTILGALSKKDIVGFREIGLASGANRMG</sequence>
<keyword evidence="3 6" id="KW-1133">Transmembrane helix</keyword>
<comment type="similarity">
    <text evidence="5">Belongs to the anthrone oxygenase family.</text>
</comment>
<gene>
    <name evidence="7" type="ORF">EJ02DRAFT_460258</name>
</gene>
<evidence type="ECO:0000256" key="3">
    <source>
        <dbReference type="ARBA" id="ARBA00022989"/>
    </source>
</evidence>
<dbReference type="Pfam" id="PF08592">
    <property type="entry name" value="Anthrone_oxy"/>
    <property type="match status" value="1"/>
</dbReference>
<evidence type="ECO:0000256" key="6">
    <source>
        <dbReference type="SAM" id="Phobius"/>
    </source>
</evidence>